<dbReference type="GO" id="GO:0005737">
    <property type="term" value="C:cytoplasm"/>
    <property type="evidence" value="ECO:0007669"/>
    <property type="project" value="TreeGrafter"/>
</dbReference>
<proteinExistence type="inferred from homology"/>
<dbReference type="PANTHER" id="PTHR10241">
    <property type="entry name" value="LETHAL 2 GIANT LARVAE PROTEIN"/>
    <property type="match status" value="1"/>
</dbReference>
<dbReference type="SUPFAM" id="SSF50978">
    <property type="entry name" value="WD40 repeat-like"/>
    <property type="match status" value="1"/>
</dbReference>
<dbReference type="Pfam" id="PF00400">
    <property type="entry name" value="WD40"/>
    <property type="match status" value="1"/>
</dbReference>
<dbReference type="GO" id="GO:0005886">
    <property type="term" value="C:plasma membrane"/>
    <property type="evidence" value="ECO:0007669"/>
    <property type="project" value="TreeGrafter"/>
</dbReference>
<comment type="similarity">
    <text evidence="1">Belongs to the WD repeat L(2)GL family.</text>
</comment>
<keyword evidence="7" id="KW-1185">Reference proteome</keyword>
<dbReference type="InterPro" id="IPR015943">
    <property type="entry name" value="WD40/YVTN_repeat-like_dom_sf"/>
</dbReference>
<dbReference type="FunCoup" id="A0A067MLN2">
    <property type="interactions" value="30"/>
</dbReference>
<dbReference type="Proteomes" id="UP000027195">
    <property type="component" value="Unassembled WGS sequence"/>
</dbReference>
<dbReference type="InParanoid" id="A0A067MLN2"/>
<evidence type="ECO:0000259" key="5">
    <source>
        <dbReference type="Pfam" id="PF08596"/>
    </source>
</evidence>
<keyword evidence="2" id="KW-0268">Exocytosis</keyword>
<gene>
    <name evidence="6" type="ORF">BOTBODRAFT_283778</name>
</gene>
<dbReference type="STRING" id="930990.A0A067MLN2"/>
<keyword evidence="3" id="KW-0853">WD repeat</keyword>
<dbReference type="HOGENOM" id="CLU_005737_1_0_1"/>
<evidence type="ECO:0000256" key="1">
    <source>
        <dbReference type="ARBA" id="ARBA00008070"/>
    </source>
</evidence>
<dbReference type="PANTHER" id="PTHR10241:SF25">
    <property type="entry name" value="TOMOSYN, ISOFORM C"/>
    <property type="match status" value="1"/>
</dbReference>
<dbReference type="InterPro" id="IPR036322">
    <property type="entry name" value="WD40_repeat_dom_sf"/>
</dbReference>
<evidence type="ECO:0000313" key="6">
    <source>
        <dbReference type="EMBL" id="KDQ15640.1"/>
    </source>
</evidence>
<name>A0A067MLN2_BOTB1</name>
<dbReference type="InterPro" id="IPR013905">
    <property type="entry name" value="Lgl_C_dom"/>
</dbReference>
<feature type="coiled-coil region" evidence="4">
    <location>
        <begin position="1082"/>
        <end position="1116"/>
    </location>
</feature>
<dbReference type="GO" id="GO:0045159">
    <property type="term" value="F:myosin II binding"/>
    <property type="evidence" value="ECO:0007669"/>
    <property type="project" value="TreeGrafter"/>
</dbReference>
<dbReference type="EMBL" id="KL198031">
    <property type="protein sequence ID" value="KDQ15640.1"/>
    <property type="molecule type" value="Genomic_DNA"/>
</dbReference>
<feature type="repeat" description="WD" evidence="3">
    <location>
        <begin position="236"/>
        <end position="260"/>
    </location>
</feature>
<evidence type="ECO:0000256" key="2">
    <source>
        <dbReference type="ARBA" id="ARBA00022483"/>
    </source>
</evidence>
<keyword evidence="4" id="KW-0175">Coiled coil</keyword>
<feature type="domain" description="Lethal giant larvae (Lgl)-like C-terminal" evidence="5">
    <location>
        <begin position="638"/>
        <end position="1053"/>
    </location>
</feature>
<evidence type="ECO:0000256" key="4">
    <source>
        <dbReference type="SAM" id="Coils"/>
    </source>
</evidence>
<dbReference type="SMART" id="SM00320">
    <property type="entry name" value="WD40"/>
    <property type="match status" value="4"/>
</dbReference>
<protein>
    <recommendedName>
        <fullName evidence="5">Lethal giant larvae (Lgl)-like C-terminal domain-containing protein</fullName>
    </recommendedName>
</protein>
<dbReference type="GO" id="GO:0006887">
    <property type="term" value="P:exocytosis"/>
    <property type="evidence" value="ECO:0007669"/>
    <property type="project" value="UniProtKB-KW"/>
</dbReference>
<dbReference type="AlphaFoldDB" id="A0A067MLN2"/>
<dbReference type="InterPro" id="IPR001680">
    <property type="entry name" value="WD40_rpt"/>
</dbReference>
<dbReference type="PROSITE" id="PS50082">
    <property type="entry name" value="WD_REPEATS_2"/>
    <property type="match status" value="1"/>
</dbReference>
<dbReference type="Pfam" id="PF08596">
    <property type="entry name" value="Lgl_C"/>
    <property type="match status" value="1"/>
</dbReference>
<reference evidence="7" key="1">
    <citation type="journal article" date="2014" name="Proc. Natl. Acad. Sci. U.S.A.">
        <title>Extensive sampling of basidiomycete genomes demonstrates inadequacy of the white-rot/brown-rot paradigm for wood decay fungi.</title>
        <authorList>
            <person name="Riley R."/>
            <person name="Salamov A.A."/>
            <person name="Brown D.W."/>
            <person name="Nagy L.G."/>
            <person name="Floudas D."/>
            <person name="Held B.W."/>
            <person name="Levasseur A."/>
            <person name="Lombard V."/>
            <person name="Morin E."/>
            <person name="Otillar R."/>
            <person name="Lindquist E.A."/>
            <person name="Sun H."/>
            <person name="LaButti K.M."/>
            <person name="Schmutz J."/>
            <person name="Jabbour D."/>
            <person name="Luo H."/>
            <person name="Baker S.E."/>
            <person name="Pisabarro A.G."/>
            <person name="Walton J.D."/>
            <person name="Blanchette R.A."/>
            <person name="Henrissat B."/>
            <person name="Martin F."/>
            <person name="Cullen D."/>
            <person name="Hibbett D.S."/>
            <person name="Grigoriev I.V."/>
        </authorList>
    </citation>
    <scope>NUCLEOTIDE SEQUENCE [LARGE SCALE GENOMIC DNA]</scope>
    <source>
        <strain evidence="7">FD-172 SS1</strain>
    </source>
</reference>
<dbReference type="GO" id="GO:0006893">
    <property type="term" value="P:Golgi to plasma membrane transport"/>
    <property type="evidence" value="ECO:0007669"/>
    <property type="project" value="TreeGrafter"/>
</dbReference>
<dbReference type="OrthoDB" id="19944at2759"/>
<sequence length="1131" mass="123510">MAFLTGKASREDLPDFTSTLRDPASWKPGELRSLDLAGHVTAMAVEPVLGLMAIGSSTGSVNIYGSPASTIRFSLRNARPRFLAFAQAASKFLCIDTKNNLHVWDISDEPVLDGVLQVSGAVNSLVVSPSHFHAFLALQDGRIVTYDLDRLIPSPYIIPNLWVQHEEKVGSFRKRNTSSTPMASDLVVHPRDLNLLLIAYDYGVVLWDIAKRTAIRAYENCPSNENTQEMKDRRIVTSLAFHPSGTMFAVGHMDGSISFWATDANDWPLCMRTMSPEMPASQPRMPREPIFKLAWSGFPDMNECQSLLMGKDGNGADVYRLGGSTFDYANGETTLAVLGGLLPSDPSGVSIVQFPPFTPPIPLPAPTSNGITPELRETMRASLYATGVYLFPTQAAAEDFILLPRSSPHLGGAHDPVTIFISSEAGHESPQQGKQDSSRMVAAYEFPPPIVALLPDIGGSSHAVPHSGELDSISPWIPVSFSASSLNSSKIIPDPRTFRLPFELWAGPEKVLGATIVQLGKRPLARLIKWWIEQGFEAELSGRGAGSRVPLRGGTAFPDFESRNAPDQRLAKYSSHRILVTHHEDMTIRFHDMSPHLLLSSPMRFEYPQPLSHLTINLALLFANQILPSTIANGAPRVRSATVSQESLEVVVVLETGAVVVFGFFEEETSRGSGRKSMEDGAEATSQGNQELIGLIHSSRRTHDGFYPVCLLNPERGEVISIATSEIGFLAVAYEQGLLIVVDMRGPFIILREDQKSERRHSRTPDVVSHLKWTICNIDSEGDSALRLVASYQSGVTKVFTLKHSDTAPTGIKESRFVVAPNPAQISHSSMAHPLAAFVIDAHSGAECPASVAAFQKLMADDESIATGGLSRAHRAKVKDEEVECFLILASAKELRCHANMVGKRIAKVDWSRDGPIKHAAVVERSTWRALVAFTENREAIVYSLPTLERLHSFPLFPMANDKLGELSVDSEGDFVEVFPYPSTPSIVLQTLFNIRRPLPPHVNFAEPYLAAPAHPGPYNPGSNVLSSWIWGPKITSGTEIDGILAGPNRPPPRAVVEAEQKKAAEPARRATAADNDGQDVYSRLQNALSERGEMLENLEEKFASLESASKDMVAQAKRVAAQSAAKGWFF</sequence>
<organism evidence="6 7">
    <name type="scientific">Botryobasidium botryosum (strain FD-172 SS1)</name>
    <dbReference type="NCBI Taxonomy" id="930990"/>
    <lineage>
        <taxon>Eukaryota</taxon>
        <taxon>Fungi</taxon>
        <taxon>Dikarya</taxon>
        <taxon>Basidiomycota</taxon>
        <taxon>Agaricomycotina</taxon>
        <taxon>Agaricomycetes</taxon>
        <taxon>Cantharellales</taxon>
        <taxon>Botryobasidiaceae</taxon>
        <taxon>Botryobasidium</taxon>
    </lineage>
</organism>
<dbReference type="GO" id="GO:0005096">
    <property type="term" value="F:GTPase activator activity"/>
    <property type="evidence" value="ECO:0007669"/>
    <property type="project" value="TreeGrafter"/>
</dbReference>
<evidence type="ECO:0000313" key="7">
    <source>
        <dbReference type="Proteomes" id="UP000027195"/>
    </source>
</evidence>
<dbReference type="GO" id="GO:0019905">
    <property type="term" value="F:syntaxin binding"/>
    <property type="evidence" value="ECO:0007669"/>
    <property type="project" value="TreeGrafter"/>
</dbReference>
<accession>A0A067MLN2</accession>
<dbReference type="CDD" id="cd15873">
    <property type="entry name" value="R-SNARE_STXBP5_6"/>
    <property type="match status" value="1"/>
</dbReference>
<evidence type="ECO:0000256" key="3">
    <source>
        <dbReference type="PROSITE-ProRule" id="PRU00221"/>
    </source>
</evidence>
<dbReference type="Gene3D" id="2.130.10.10">
    <property type="entry name" value="YVTN repeat-like/Quinoprotein amine dehydrogenase"/>
    <property type="match status" value="2"/>
</dbReference>